<dbReference type="CTD" id="728591"/>
<evidence type="ECO:0000256" key="2">
    <source>
        <dbReference type="SAM" id="MobiDB-lite"/>
    </source>
</evidence>
<sequence length="255" mass="29843">MEASGSEPEEERKSLGAEIAQQRQMKMMLEISIKELQKTAIEMEKRLGQVEEEGCEWRTRYETQRELNERLRLQLEEMRTKVKEGRDTLRERMNVMQGYNQQSKESLKQLLWKKEEERQSLQETLVDYEWRIAQEAKAYHKVINEKREVLNQLGETLDISTRQKKVKPATGPHDLERFKRKGRPSQEVDHEPTDSGGTWLPQLPAGALPRRAHGVTTQQQHRQQTTSEAQQGPTRRRPHGDQLPKLGKFQSPVIL</sequence>
<evidence type="ECO:0000256" key="1">
    <source>
        <dbReference type="SAM" id="Coils"/>
    </source>
</evidence>
<accession>A0AAJ7WV31</accession>
<feature type="coiled-coil region" evidence="1">
    <location>
        <begin position="19"/>
        <end position="124"/>
    </location>
</feature>
<organism evidence="3 4">
    <name type="scientific">Petromyzon marinus</name>
    <name type="common">Sea lamprey</name>
    <dbReference type="NCBI Taxonomy" id="7757"/>
    <lineage>
        <taxon>Eukaryota</taxon>
        <taxon>Metazoa</taxon>
        <taxon>Chordata</taxon>
        <taxon>Craniata</taxon>
        <taxon>Vertebrata</taxon>
        <taxon>Cyclostomata</taxon>
        <taxon>Hyperoartia</taxon>
        <taxon>Petromyzontiformes</taxon>
        <taxon>Petromyzontidae</taxon>
        <taxon>Petromyzon</taxon>
    </lineage>
</organism>
<dbReference type="Pfam" id="PF15372">
    <property type="entry name" value="DUF4600"/>
    <property type="match status" value="1"/>
</dbReference>
<dbReference type="RefSeq" id="XP_032811236.1">
    <property type="nucleotide sequence ID" value="XM_032955345.1"/>
</dbReference>
<feature type="compositionally biased region" description="Basic and acidic residues" evidence="2">
    <location>
        <begin position="184"/>
        <end position="193"/>
    </location>
</feature>
<name>A0AAJ7WV31_PETMA</name>
<reference evidence="4" key="1">
    <citation type="submission" date="2025-08" db="UniProtKB">
        <authorList>
            <consortium name="RefSeq"/>
        </authorList>
    </citation>
    <scope>IDENTIFICATION</scope>
    <source>
        <tissue evidence="4">Sperm</tissue>
    </source>
</reference>
<evidence type="ECO:0000313" key="3">
    <source>
        <dbReference type="Proteomes" id="UP001318040"/>
    </source>
</evidence>
<dbReference type="Proteomes" id="UP001318040">
    <property type="component" value="Chromosome 16"/>
</dbReference>
<evidence type="ECO:0000313" key="4">
    <source>
        <dbReference type="RefSeq" id="XP_032811236.1"/>
    </source>
</evidence>
<keyword evidence="1" id="KW-0175">Coiled coil</keyword>
<proteinExistence type="predicted"/>
<dbReference type="PANTHER" id="PTHR28671:SF3">
    <property type="entry name" value="COILED-COIL DOMAIN-CONTAINING PROTEIN 169"/>
    <property type="match status" value="1"/>
</dbReference>
<dbReference type="PANTHER" id="PTHR28671">
    <property type="entry name" value="COILED-COIL DOMAIN-CONTAINING PROTEIN 169"/>
    <property type="match status" value="1"/>
</dbReference>
<dbReference type="KEGG" id="pmrn:116942905"/>
<keyword evidence="3" id="KW-1185">Reference proteome</keyword>
<dbReference type="InterPro" id="IPR028022">
    <property type="entry name" value="DUF4600"/>
</dbReference>
<protein>
    <submittedName>
        <fullName evidence="4">Coiled-coil domain-containing protein 169 isoform X1</fullName>
    </submittedName>
</protein>
<dbReference type="AlphaFoldDB" id="A0AAJ7WV31"/>
<gene>
    <name evidence="4" type="primary">CCDC169</name>
</gene>
<feature type="compositionally biased region" description="Low complexity" evidence="2">
    <location>
        <begin position="216"/>
        <end position="231"/>
    </location>
</feature>
<feature type="region of interest" description="Disordered" evidence="2">
    <location>
        <begin position="161"/>
        <end position="255"/>
    </location>
</feature>